<organism evidence="1 2">
    <name type="scientific">Pseudomonas hunanensis</name>
    <dbReference type="NCBI Taxonomy" id="1247546"/>
    <lineage>
        <taxon>Bacteria</taxon>
        <taxon>Pseudomonadati</taxon>
        <taxon>Pseudomonadota</taxon>
        <taxon>Gammaproteobacteria</taxon>
        <taxon>Pseudomonadales</taxon>
        <taxon>Pseudomonadaceae</taxon>
        <taxon>Pseudomonas</taxon>
    </lineage>
</organism>
<evidence type="ECO:0008006" key="3">
    <source>
        <dbReference type="Google" id="ProtNLM"/>
    </source>
</evidence>
<dbReference type="EMBL" id="QJRE01000094">
    <property type="protein sequence ID" value="NWL45430.1"/>
    <property type="molecule type" value="Genomic_DNA"/>
</dbReference>
<proteinExistence type="predicted"/>
<reference evidence="1 2" key="1">
    <citation type="submission" date="2018-06" db="EMBL/GenBank/DDBJ databases">
        <title>Bacteria isolated from soil of Wuhan.</title>
        <authorList>
            <person name="Xiang W."/>
            <person name="Huang C."/>
        </authorList>
    </citation>
    <scope>NUCLEOTIDE SEQUENCE [LARGE SCALE GENOMIC DNA]</scope>
    <source>
        <strain evidence="2">xwS4</strain>
    </source>
</reference>
<evidence type="ECO:0000313" key="1">
    <source>
        <dbReference type="EMBL" id="NWL45430.1"/>
    </source>
</evidence>
<dbReference type="AlphaFoldDB" id="A0ABD6MZ73"/>
<accession>A0ABD6MZ73</accession>
<comment type="caution">
    <text evidence="1">The sequence shown here is derived from an EMBL/GenBank/DDBJ whole genome shotgun (WGS) entry which is preliminary data.</text>
</comment>
<dbReference type="Proteomes" id="UP000704738">
    <property type="component" value="Unassembled WGS sequence"/>
</dbReference>
<evidence type="ECO:0000313" key="2">
    <source>
        <dbReference type="Proteomes" id="UP000704738"/>
    </source>
</evidence>
<name>A0ABD6MZ73_9PSED</name>
<dbReference type="RefSeq" id="WP_179052537.1">
    <property type="nucleotide sequence ID" value="NZ_QJRE01000094.1"/>
</dbReference>
<protein>
    <recommendedName>
        <fullName evidence="3">Flagellar protein FliT</fullName>
    </recommendedName>
</protein>
<sequence>MSQNWEQALLAVARRELAQLEWLIECEQGGNEDVCRGDIHAQIDRLSGITDLAHSDGLPVSETTAIQLHQHNAQAMALIRDALGSKNGR</sequence>
<gene>
    <name evidence="1" type="ORF">DM819_05975</name>
</gene>